<dbReference type="Gene3D" id="1.25.40.10">
    <property type="entry name" value="Tetratricopeptide repeat domain"/>
    <property type="match status" value="2"/>
</dbReference>
<dbReference type="Proteomes" id="UP000193560">
    <property type="component" value="Unassembled WGS sequence"/>
</dbReference>
<evidence type="ECO:0000313" key="4">
    <source>
        <dbReference type="Proteomes" id="UP000193560"/>
    </source>
</evidence>
<dbReference type="InterPro" id="IPR051222">
    <property type="entry name" value="PPR/CCM1_RNA-binding"/>
</dbReference>
<dbReference type="STRING" id="90262.A0A1X2I6H6"/>
<keyword evidence="4" id="KW-1185">Reference proteome</keyword>
<evidence type="ECO:0000256" key="2">
    <source>
        <dbReference type="PROSITE-ProRule" id="PRU00708"/>
    </source>
</evidence>
<reference evidence="3 4" key="1">
    <citation type="submission" date="2016-07" db="EMBL/GenBank/DDBJ databases">
        <title>Pervasive Adenine N6-methylation of Active Genes in Fungi.</title>
        <authorList>
            <consortium name="DOE Joint Genome Institute"/>
            <person name="Mondo S.J."/>
            <person name="Dannebaum R.O."/>
            <person name="Kuo R.C."/>
            <person name="Labutti K."/>
            <person name="Haridas S."/>
            <person name="Kuo A."/>
            <person name="Salamov A."/>
            <person name="Ahrendt S.R."/>
            <person name="Lipzen A."/>
            <person name="Sullivan W."/>
            <person name="Andreopoulos W.B."/>
            <person name="Clum A."/>
            <person name="Lindquist E."/>
            <person name="Daum C."/>
            <person name="Ramamoorthy G.K."/>
            <person name="Gryganskyi A."/>
            <person name="Culley D."/>
            <person name="Magnuson J.K."/>
            <person name="James T.Y."/>
            <person name="O'Malley M.A."/>
            <person name="Stajich J.E."/>
            <person name="Spatafora J.W."/>
            <person name="Visel A."/>
            <person name="Grigoriev I.V."/>
        </authorList>
    </citation>
    <scope>NUCLEOTIDE SEQUENCE [LARGE SCALE GENOMIC DNA]</scope>
    <source>
        <strain evidence="3 4">NRRL 1336</strain>
    </source>
</reference>
<gene>
    <name evidence="3" type="ORF">BCR42DRAFT_422957</name>
</gene>
<dbReference type="NCBIfam" id="TIGR00756">
    <property type="entry name" value="PPR"/>
    <property type="match status" value="2"/>
</dbReference>
<feature type="repeat" description="PPR" evidence="2">
    <location>
        <begin position="351"/>
        <end position="385"/>
    </location>
</feature>
<keyword evidence="1" id="KW-0677">Repeat</keyword>
<organism evidence="3 4">
    <name type="scientific">Absidia repens</name>
    <dbReference type="NCBI Taxonomy" id="90262"/>
    <lineage>
        <taxon>Eukaryota</taxon>
        <taxon>Fungi</taxon>
        <taxon>Fungi incertae sedis</taxon>
        <taxon>Mucoromycota</taxon>
        <taxon>Mucoromycotina</taxon>
        <taxon>Mucoromycetes</taxon>
        <taxon>Mucorales</taxon>
        <taxon>Cunninghamellaceae</taxon>
        <taxon>Absidia</taxon>
    </lineage>
</organism>
<proteinExistence type="predicted"/>
<dbReference type="InterPro" id="IPR011990">
    <property type="entry name" value="TPR-like_helical_dom_sf"/>
</dbReference>
<dbReference type="OrthoDB" id="185373at2759"/>
<dbReference type="EMBL" id="MCGE01000025">
    <property type="protein sequence ID" value="ORZ10200.1"/>
    <property type="molecule type" value="Genomic_DNA"/>
</dbReference>
<evidence type="ECO:0000256" key="1">
    <source>
        <dbReference type="ARBA" id="ARBA00022737"/>
    </source>
</evidence>
<protein>
    <recommendedName>
        <fullName evidence="5">Pentacotripeptide-repeat region of PRORP domain-containing protein</fullName>
    </recommendedName>
</protein>
<sequence length="460" mass="53262">MNTAAKRLLSSRSFLLQRPSHVHQQVTRTILKSTTTGWMIQRQPHQQQQRYGHGGVIDPHRLRYGKGSRKVPSNKLLQAIRKGDQQAVWTQYLMMHENNQLKHLLPEYHSMTLRALGLQNLIAYGPDEIVAIKERLLMIWENMKHFGVAPDIRDYNHMLGFAGRASDWTLCQRIWRELMAKSSTGSRSSLWGLAPNVYSYNAYMVATIQCNQAAKVAVIFNNMQQQAGIQPNTFSYNTLMDAYGHLGDVAEVDRIFDRVFIRQQQQQQQSPKHRISSLLHPQRQPNTALGREVAFISRRAPSVQQQQQQNQLVPTADTFMALIDAHGRLGNTMGLEMIYSKMMPEFNMTPTLPIYNALIRWYCNKSDIASAKKLLVDMKTQGIEPNVVTFNHVFRHEAIKRNRPGVAEKILDFMHQMYQLRPLESMYRHLIRIHNRHSRDQEVERLVRTYETSMKSSSSK</sequence>
<dbReference type="InterPro" id="IPR002885">
    <property type="entry name" value="PPR_rpt"/>
</dbReference>
<dbReference type="Pfam" id="PF13041">
    <property type="entry name" value="PPR_2"/>
    <property type="match status" value="2"/>
</dbReference>
<evidence type="ECO:0008006" key="5">
    <source>
        <dbReference type="Google" id="ProtNLM"/>
    </source>
</evidence>
<accession>A0A1X2I6H6</accession>
<evidence type="ECO:0000313" key="3">
    <source>
        <dbReference type="EMBL" id="ORZ10200.1"/>
    </source>
</evidence>
<dbReference type="PROSITE" id="PS51375">
    <property type="entry name" value="PPR"/>
    <property type="match status" value="2"/>
</dbReference>
<dbReference type="PANTHER" id="PTHR47942:SF63">
    <property type="entry name" value="PENTATRICOPEPTIDE REPEAT-CONTAINING PROTEIN"/>
    <property type="match status" value="1"/>
</dbReference>
<dbReference type="PANTHER" id="PTHR47942">
    <property type="entry name" value="TETRATRICOPEPTIDE REPEAT (TPR)-LIKE SUPERFAMILY PROTEIN-RELATED"/>
    <property type="match status" value="1"/>
</dbReference>
<comment type="caution">
    <text evidence="3">The sequence shown here is derived from an EMBL/GenBank/DDBJ whole genome shotgun (WGS) entry which is preliminary data.</text>
</comment>
<name>A0A1X2I6H6_9FUNG</name>
<feature type="repeat" description="PPR" evidence="2">
    <location>
        <begin position="232"/>
        <end position="266"/>
    </location>
</feature>
<dbReference type="AlphaFoldDB" id="A0A1X2I6H6"/>